<feature type="transmembrane region" description="Helical" evidence="5">
    <location>
        <begin position="135"/>
        <end position="155"/>
    </location>
</feature>
<keyword evidence="8" id="KW-1185">Reference proteome</keyword>
<gene>
    <name evidence="7" type="ORF">ACFO8Q_02170</name>
</gene>
<dbReference type="PANTHER" id="PTHR42770:SF7">
    <property type="entry name" value="MEMBRANE PROTEIN"/>
    <property type="match status" value="1"/>
</dbReference>
<comment type="caution">
    <text evidence="7">The sequence shown here is derived from an EMBL/GenBank/DDBJ whole genome shotgun (WGS) entry which is preliminary data.</text>
</comment>
<comment type="subcellular location">
    <subcellularLocation>
        <location evidence="1">Membrane</location>
        <topology evidence="1">Multi-pass membrane protein</topology>
    </subcellularLocation>
</comment>
<dbReference type="PANTHER" id="PTHR42770">
    <property type="entry name" value="AMINO ACID TRANSPORTER-RELATED"/>
    <property type="match status" value="1"/>
</dbReference>
<dbReference type="Proteomes" id="UP001596002">
    <property type="component" value="Unassembled WGS sequence"/>
</dbReference>
<keyword evidence="4 5" id="KW-0472">Membrane</keyword>
<feature type="domain" description="Amino acid permease/ SLC12A" evidence="6">
    <location>
        <begin position="15"/>
        <end position="349"/>
    </location>
</feature>
<dbReference type="PIRSF" id="PIRSF006060">
    <property type="entry name" value="AA_transporter"/>
    <property type="match status" value="1"/>
</dbReference>
<reference evidence="8" key="1">
    <citation type="journal article" date="2019" name="Int. J. Syst. Evol. Microbiol.">
        <title>The Global Catalogue of Microorganisms (GCM) 10K type strain sequencing project: providing services to taxonomists for standard genome sequencing and annotation.</title>
        <authorList>
            <consortium name="The Broad Institute Genomics Platform"/>
            <consortium name="The Broad Institute Genome Sequencing Center for Infectious Disease"/>
            <person name="Wu L."/>
            <person name="Ma J."/>
        </authorList>
    </citation>
    <scope>NUCLEOTIDE SEQUENCE [LARGE SCALE GENOMIC DNA]</scope>
    <source>
        <strain evidence="8">WYCCWR 12678</strain>
    </source>
</reference>
<accession>A0ABV9PW93</accession>
<protein>
    <submittedName>
        <fullName evidence="7">APC family permease</fullName>
    </submittedName>
</protein>
<proteinExistence type="predicted"/>
<evidence type="ECO:0000256" key="4">
    <source>
        <dbReference type="ARBA" id="ARBA00023136"/>
    </source>
</evidence>
<keyword evidence="3 5" id="KW-1133">Transmembrane helix</keyword>
<keyword evidence="2 5" id="KW-0812">Transmembrane</keyword>
<feature type="transmembrane region" description="Helical" evidence="5">
    <location>
        <begin position="197"/>
        <end position="217"/>
    </location>
</feature>
<evidence type="ECO:0000259" key="6">
    <source>
        <dbReference type="Pfam" id="PF00324"/>
    </source>
</evidence>
<evidence type="ECO:0000256" key="2">
    <source>
        <dbReference type="ARBA" id="ARBA00022692"/>
    </source>
</evidence>
<feature type="transmembrane region" description="Helical" evidence="5">
    <location>
        <begin position="334"/>
        <end position="352"/>
    </location>
</feature>
<evidence type="ECO:0000256" key="5">
    <source>
        <dbReference type="SAM" id="Phobius"/>
    </source>
</evidence>
<evidence type="ECO:0000256" key="1">
    <source>
        <dbReference type="ARBA" id="ARBA00004141"/>
    </source>
</evidence>
<dbReference type="RefSeq" id="WP_380023962.1">
    <property type="nucleotide sequence ID" value="NZ_JBHSHC010000014.1"/>
</dbReference>
<dbReference type="InterPro" id="IPR050367">
    <property type="entry name" value="APC_superfamily"/>
</dbReference>
<sequence>MSQKDGFVKVLGRLDVLVLAFGAMIGWGWVVLANGWVQSAGVLGSLIAFVIGAIMVLFVGLTYAELTSAMPETGGEHVYTHRAMGLRWSFIASWAIALGYISVVAFEAVALPTVLEYLVPNYKVGHMWTVAGWDVHASWVAVGMLGAFFITWLNYVGVKTAAVFQLICTVVLGLAGVLLITGSLVTSGTPSPAPLLVDGWSGIFAVMVMIPFLFVGFDVIPQAAEEINIPHKQIGNILILSVILAALFYIGVTYGVGHSLGAEELKNTKLASVDAMAAVFGSPLAAKILILGGIGGILTSWNAFMIGGSRILYAMADSNMIPKWVAVMHPKYKTPSNAILFIGVLSILAPLFGRKMLVWLVDAGGAGMAV</sequence>
<dbReference type="Gene3D" id="1.20.1740.10">
    <property type="entry name" value="Amino acid/polyamine transporter I"/>
    <property type="match status" value="1"/>
</dbReference>
<feature type="transmembrane region" description="Helical" evidence="5">
    <location>
        <begin position="237"/>
        <end position="257"/>
    </location>
</feature>
<evidence type="ECO:0000313" key="8">
    <source>
        <dbReference type="Proteomes" id="UP001596002"/>
    </source>
</evidence>
<feature type="transmembrane region" description="Helical" evidence="5">
    <location>
        <begin position="162"/>
        <end position="185"/>
    </location>
</feature>
<feature type="transmembrane region" description="Helical" evidence="5">
    <location>
        <begin position="42"/>
        <end position="64"/>
    </location>
</feature>
<evidence type="ECO:0000256" key="3">
    <source>
        <dbReference type="ARBA" id="ARBA00022989"/>
    </source>
</evidence>
<dbReference type="EMBL" id="JBHSHC010000014">
    <property type="protein sequence ID" value="MFC4766206.1"/>
    <property type="molecule type" value="Genomic_DNA"/>
</dbReference>
<dbReference type="Pfam" id="PF00324">
    <property type="entry name" value="AA_permease"/>
    <property type="match status" value="1"/>
</dbReference>
<name>A0ABV9PW93_9BACL</name>
<feature type="transmembrane region" description="Helical" evidence="5">
    <location>
        <begin position="85"/>
        <end position="115"/>
    </location>
</feature>
<feature type="transmembrane region" description="Helical" evidence="5">
    <location>
        <begin position="12"/>
        <end position="30"/>
    </location>
</feature>
<evidence type="ECO:0000313" key="7">
    <source>
        <dbReference type="EMBL" id="MFC4766206.1"/>
    </source>
</evidence>
<dbReference type="InterPro" id="IPR004841">
    <property type="entry name" value="AA-permease/SLC12A_dom"/>
</dbReference>
<organism evidence="7 8">
    <name type="scientific">Effusibacillus consociatus</name>
    <dbReference type="NCBI Taxonomy" id="1117041"/>
    <lineage>
        <taxon>Bacteria</taxon>
        <taxon>Bacillati</taxon>
        <taxon>Bacillota</taxon>
        <taxon>Bacilli</taxon>
        <taxon>Bacillales</taxon>
        <taxon>Alicyclobacillaceae</taxon>
        <taxon>Effusibacillus</taxon>
    </lineage>
</organism>